<protein>
    <submittedName>
        <fullName evidence="2">14855_t:CDS:1</fullName>
    </submittedName>
</protein>
<dbReference type="GO" id="GO:0004672">
    <property type="term" value="F:protein kinase activity"/>
    <property type="evidence" value="ECO:0007669"/>
    <property type="project" value="InterPro"/>
</dbReference>
<dbReference type="Pfam" id="PF07714">
    <property type="entry name" value="PK_Tyr_Ser-Thr"/>
    <property type="match status" value="1"/>
</dbReference>
<name>A0A9N9P7K2_9GLOM</name>
<gene>
    <name evidence="2" type="ORF">RFULGI_LOCUS17383</name>
</gene>
<proteinExistence type="predicted"/>
<dbReference type="EMBL" id="CAJVPZ010067855">
    <property type="protein sequence ID" value="CAG8797504.1"/>
    <property type="molecule type" value="Genomic_DNA"/>
</dbReference>
<evidence type="ECO:0000313" key="3">
    <source>
        <dbReference type="Proteomes" id="UP000789396"/>
    </source>
</evidence>
<sequence length="179" mass="20828">MHNLTPKITNIGISKFHTSNGLPFTPYSPPQYLSKYKTNDKTKLNIYSFGVLMWEISNNGIEPFYNKYDDIKLAVEIINDFKELPIKGTPLNYVNLYKKCWDKNPEELQNISCDKVYYNSIDDDTPMNIDLPVNTSENVIIKDCVLDFNDLENEMMRKIQLINRFGLHKGRNCDGNDFI</sequence>
<dbReference type="SUPFAM" id="SSF56112">
    <property type="entry name" value="Protein kinase-like (PK-like)"/>
    <property type="match status" value="1"/>
</dbReference>
<dbReference type="Gene3D" id="1.10.510.10">
    <property type="entry name" value="Transferase(Phosphotransferase) domain 1"/>
    <property type="match status" value="1"/>
</dbReference>
<organism evidence="2 3">
    <name type="scientific">Racocetra fulgida</name>
    <dbReference type="NCBI Taxonomy" id="60492"/>
    <lineage>
        <taxon>Eukaryota</taxon>
        <taxon>Fungi</taxon>
        <taxon>Fungi incertae sedis</taxon>
        <taxon>Mucoromycota</taxon>
        <taxon>Glomeromycotina</taxon>
        <taxon>Glomeromycetes</taxon>
        <taxon>Diversisporales</taxon>
        <taxon>Gigasporaceae</taxon>
        <taxon>Racocetra</taxon>
    </lineage>
</organism>
<dbReference type="AlphaFoldDB" id="A0A9N9P7K2"/>
<accession>A0A9N9P7K2</accession>
<dbReference type="InterPro" id="IPR011009">
    <property type="entry name" value="Kinase-like_dom_sf"/>
</dbReference>
<comment type="caution">
    <text evidence="2">The sequence shown here is derived from an EMBL/GenBank/DDBJ whole genome shotgun (WGS) entry which is preliminary data.</text>
</comment>
<dbReference type="OrthoDB" id="10261027at2759"/>
<feature type="domain" description="Serine-threonine/tyrosine-protein kinase catalytic" evidence="1">
    <location>
        <begin position="25"/>
        <end position="107"/>
    </location>
</feature>
<keyword evidence="3" id="KW-1185">Reference proteome</keyword>
<dbReference type="InterPro" id="IPR001245">
    <property type="entry name" value="Ser-Thr/Tyr_kinase_cat_dom"/>
</dbReference>
<evidence type="ECO:0000259" key="1">
    <source>
        <dbReference type="Pfam" id="PF07714"/>
    </source>
</evidence>
<evidence type="ECO:0000313" key="2">
    <source>
        <dbReference type="EMBL" id="CAG8797504.1"/>
    </source>
</evidence>
<feature type="non-terminal residue" evidence="2">
    <location>
        <position position="179"/>
    </location>
</feature>
<dbReference type="Proteomes" id="UP000789396">
    <property type="component" value="Unassembled WGS sequence"/>
</dbReference>
<reference evidence="2" key="1">
    <citation type="submission" date="2021-06" db="EMBL/GenBank/DDBJ databases">
        <authorList>
            <person name="Kallberg Y."/>
            <person name="Tangrot J."/>
            <person name="Rosling A."/>
        </authorList>
    </citation>
    <scope>NUCLEOTIDE SEQUENCE</scope>
    <source>
        <strain evidence="2">IN212</strain>
    </source>
</reference>